<dbReference type="SUPFAM" id="SSF52047">
    <property type="entry name" value="RNI-like"/>
    <property type="match status" value="1"/>
</dbReference>
<organism evidence="2 3">
    <name type="scientific">Gymnopilus dilepis</name>
    <dbReference type="NCBI Taxonomy" id="231916"/>
    <lineage>
        <taxon>Eukaryota</taxon>
        <taxon>Fungi</taxon>
        <taxon>Dikarya</taxon>
        <taxon>Basidiomycota</taxon>
        <taxon>Agaricomycotina</taxon>
        <taxon>Agaricomycetes</taxon>
        <taxon>Agaricomycetidae</taxon>
        <taxon>Agaricales</taxon>
        <taxon>Agaricineae</taxon>
        <taxon>Hymenogastraceae</taxon>
        <taxon>Gymnopilus</taxon>
    </lineage>
</organism>
<dbReference type="InterPro" id="IPR032675">
    <property type="entry name" value="LRR_dom_sf"/>
</dbReference>
<reference evidence="2 3" key="1">
    <citation type="journal article" date="2018" name="Evol. Lett.">
        <title>Horizontal gene cluster transfer increased hallucinogenic mushroom diversity.</title>
        <authorList>
            <person name="Reynolds H.T."/>
            <person name="Vijayakumar V."/>
            <person name="Gluck-Thaler E."/>
            <person name="Korotkin H.B."/>
            <person name="Matheny P.B."/>
            <person name="Slot J.C."/>
        </authorList>
    </citation>
    <scope>NUCLEOTIDE SEQUENCE [LARGE SCALE GENOMIC DNA]</scope>
    <source>
        <strain evidence="2 3">SRW20</strain>
    </source>
</reference>
<dbReference type="PANTHER" id="PTHR38926:SF72">
    <property type="entry name" value="IM:7136021-RELATED"/>
    <property type="match status" value="1"/>
</dbReference>
<dbReference type="PANTHER" id="PTHR38926">
    <property type="entry name" value="F-BOX DOMAIN CONTAINING PROTEIN, EXPRESSED"/>
    <property type="match status" value="1"/>
</dbReference>
<feature type="coiled-coil region" evidence="1">
    <location>
        <begin position="1"/>
        <end position="35"/>
    </location>
</feature>
<dbReference type="EMBL" id="NHYE01001419">
    <property type="protein sequence ID" value="PPQ95670.1"/>
    <property type="molecule type" value="Genomic_DNA"/>
</dbReference>
<evidence type="ECO:0000313" key="3">
    <source>
        <dbReference type="Proteomes" id="UP000284706"/>
    </source>
</evidence>
<gene>
    <name evidence="2" type="ORF">CVT26_008322</name>
</gene>
<accession>A0A409XY24</accession>
<keyword evidence="3" id="KW-1185">Reference proteome</keyword>
<name>A0A409XY24_9AGAR</name>
<dbReference type="AlphaFoldDB" id="A0A409XY24"/>
<dbReference type="InParanoid" id="A0A409XY24"/>
<evidence type="ECO:0000313" key="2">
    <source>
        <dbReference type="EMBL" id="PPQ95670.1"/>
    </source>
</evidence>
<sequence>MNEAQHHIKQQLRELVETDQKIAGLEERLANLRAHRAHIKRWLEKHNPNISSIHQLPNDILGEIFYNCLPSHRPSIPVATEAPLLLTQVCGKWRSVALNWPRLWARLHIAFCYDYIPPPAHRTTAPLPLQADFNRRMDRALEAMSRRAQMVKEWLRRSHACPLTISLYCGNPLQPLALESLNSDDPVQKILMDLANQAYRLESFQLSLPVEVYAHIDRLFSPYDIPMLTELKTNLHLMAHGQLSGIDDGVGDTLLTAPHLRRLSIDGYNLPGRYMFRSAFPLKSISTFQWKSLQYFSSSVPLSRYECSFILKDCTNLHSCRLHVHWFNPQASNPEVALIKGTARLPSLRVFSVFEDDTDSEYERALEFYSSIDAPNLQWIDYQSGAPNQYQYQPDQADLPNDHDSTGLGHPLLPLLRQCAGLKKLTLDPYSFSRRGIQEVLRCVSPTLTHLVFGQEKHLRVPKVQRGFNVLTGDKSDMVYDFGFLELNSEKYTYTSGAWQTEILLPNLEKLELSTGFISDEMLLKIITSRLQTFVLGGCARLKLVRVIFKRVQKLDVIEEVEAFCQKLNVGPGRSLSGQGVVLDLEYPSQAEIPVGMFSPSSGVQDDRLWWTLELEEYGEI</sequence>
<dbReference type="Gene3D" id="3.80.10.10">
    <property type="entry name" value="Ribonuclease Inhibitor"/>
    <property type="match status" value="1"/>
</dbReference>
<dbReference type="Proteomes" id="UP000284706">
    <property type="component" value="Unassembled WGS sequence"/>
</dbReference>
<dbReference type="OrthoDB" id="3365698at2759"/>
<proteinExistence type="predicted"/>
<keyword evidence="1" id="KW-0175">Coiled coil</keyword>
<evidence type="ECO:0000256" key="1">
    <source>
        <dbReference type="SAM" id="Coils"/>
    </source>
</evidence>
<protein>
    <submittedName>
        <fullName evidence="2">Uncharacterized protein</fullName>
    </submittedName>
</protein>
<comment type="caution">
    <text evidence="2">The sequence shown here is derived from an EMBL/GenBank/DDBJ whole genome shotgun (WGS) entry which is preliminary data.</text>
</comment>